<dbReference type="PANTHER" id="PTHR33116:SF80">
    <property type="entry name" value="REVERSE TRANSCRIPTASE ZINC-BINDING DOMAIN-CONTAINING PROTEIN"/>
    <property type="match status" value="1"/>
</dbReference>
<evidence type="ECO:0000313" key="1">
    <source>
        <dbReference type="EMBL" id="GAU22526.1"/>
    </source>
</evidence>
<evidence type="ECO:0008006" key="3">
    <source>
        <dbReference type="Google" id="ProtNLM"/>
    </source>
</evidence>
<name>A0A2Z6LUJ8_TRISU</name>
<dbReference type="EMBL" id="DF973248">
    <property type="protein sequence ID" value="GAU22526.1"/>
    <property type="molecule type" value="Genomic_DNA"/>
</dbReference>
<dbReference type="OrthoDB" id="1433817at2759"/>
<dbReference type="AlphaFoldDB" id="A0A2Z6LUJ8"/>
<keyword evidence="2" id="KW-1185">Reference proteome</keyword>
<dbReference type="Proteomes" id="UP000242715">
    <property type="component" value="Unassembled WGS sequence"/>
</dbReference>
<sequence>MAGRMQLIKSVIQGMVLHTISVYSWPSSLLKDLEKWIRNFLWSGDVNQRKLVTVAWHKVCTPFIEGGLGIRSLFKVNEAASLKLSWELLNSDMQWAKFLRFRVHNGTKPISYHIFSSVWSSVKHKLPEIYSNSSWQLGNGELIKNLSDPWSGEPLMISLNIPQHLHTFLKAKVKHFIDNHAWNIPACLLLAYPDLHSLTANITIPLRDNVDSLCWKHSHDGDLTMKDSYSFHCAGQQFNWSKKVWNIDIPPSKSMVVWRSLQNKLPTDECLALRGTHKTFGIG</sequence>
<accession>A0A2Z6LUJ8</accession>
<protein>
    <recommendedName>
        <fullName evidence="3">Reverse transcriptase zinc-binding domain-containing protein</fullName>
    </recommendedName>
</protein>
<proteinExistence type="predicted"/>
<reference evidence="2" key="1">
    <citation type="journal article" date="2017" name="Front. Plant Sci.">
        <title>Climate Clever Clovers: New Paradigm to Reduce the Environmental Footprint of Ruminants by Breeding Low Methanogenic Forages Utilizing Haplotype Variation.</title>
        <authorList>
            <person name="Kaur P."/>
            <person name="Appels R."/>
            <person name="Bayer P.E."/>
            <person name="Keeble-Gagnere G."/>
            <person name="Wang J."/>
            <person name="Hirakawa H."/>
            <person name="Shirasawa K."/>
            <person name="Vercoe P."/>
            <person name="Stefanova K."/>
            <person name="Durmic Z."/>
            <person name="Nichols P."/>
            <person name="Revell C."/>
            <person name="Isobe S.N."/>
            <person name="Edwards D."/>
            <person name="Erskine W."/>
        </authorList>
    </citation>
    <scope>NUCLEOTIDE SEQUENCE [LARGE SCALE GENOMIC DNA]</scope>
    <source>
        <strain evidence="2">cv. Daliak</strain>
    </source>
</reference>
<gene>
    <name evidence="1" type="ORF">TSUD_296460</name>
</gene>
<evidence type="ECO:0000313" key="2">
    <source>
        <dbReference type="Proteomes" id="UP000242715"/>
    </source>
</evidence>
<dbReference type="PANTHER" id="PTHR33116">
    <property type="entry name" value="REVERSE TRANSCRIPTASE ZINC-BINDING DOMAIN-CONTAINING PROTEIN-RELATED-RELATED"/>
    <property type="match status" value="1"/>
</dbReference>
<organism evidence="1 2">
    <name type="scientific">Trifolium subterraneum</name>
    <name type="common">Subterranean clover</name>
    <dbReference type="NCBI Taxonomy" id="3900"/>
    <lineage>
        <taxon>Eukaryota</taxon>
        <taxon>Viridiplantae</taxon>
        <taxon>Streptophyta</taxon>
        <taxon>Embryophyta</taxon>
        <taxon>Tracheophyta</taxon>
        <taxon>Spermatophyta</taxon>
        <taxon>Magnoliopsida</taxon>
        <taxon>eudicotyledons</taxon>
        <taxon>Gunneridae</taxon>
        <taxon>Pentapetalae</taxon>
        <taxon>rosids</taxon>
        <taxon>fabids</taxon>
        <taxon>Fabales</taxon>
        <taxon>Fabaceae</taxon>
        <taxon>Papilionoideae</taxon>
        <taxon>50 kb inversion clade</taxon>
        <taxon>NPAAA clade</taxon>
        <taxon>Hologalegina</taxon>
        <taxon>IRL clade</taxon>
        <taxon>Trifolieae</taxon>
        <taxon>Trifolium</taxon>
    </lineage>
</organism>